<dbReference type="InterPro" id="IPR036791">
    <property type="entry name" value="Ribosomal_bL9_C_sf"/>
</dbReference>
<dbReference type="GO" id="GO:1990904">
    <property type="term" value="C:ribonucleoprotein complex"/>
    <property type="evidence" value="ECO:0007669"/>
    <property type="project" value="UniProtKB-KW"/>
</dbReference>
<dbReference type="SUPFAM" id="SSF55658">
    <property type="entry name" value="L9 N-domain-like"/>
    <property type="match status" value="1"/>
</dbReference>
<evidence type="ECO:0000256" key="2">
    <source>
        <dbReference type="ARBA" id="ARBA00022730"/>
    </source>
</evidence>
<reference evidence="11" key="1">
    <citation type="submission" date="2015-01" db="EMBL/GenBank/DDBJ databases">
        <authorList>
            <person name="MANFREDI Pablo"/>
        </authorList>
    </citation>
    <scope>NUCLEOTIDE SEQUENCE [LARGE SCALE GENOMIC DNA]</scope>
    <source>
        <strain evidence="11">Cc11</strain>
    </source>
</reference>
<comment type="similarity">
    <text evidence="1 7">Belongs to the bacterial ribosomal protein bL9 family.</text>
</comment>
<sequence length="151" mass="16598">MEIILKQDVQNLGFKDDIVNVRNGYGRNYLIPQGFAILATPSAKKVLAENLKQRAHKEQHVINEAKKVAQALAALEIKIAAKVGSGDKLFGSINNADLAQELAKAGHEIDKKYIVIAGNTLKRAGKYNASVRLHREVTVDLPFEIVAEVEK</sequence>
<dbReference type="Gene3D" id="3.40.5.10">
    <property type="entry name" value="Ribosomal protein L9, N-terminal domain"/>
    <property type="match status" value="1"/>
</dbReference>
<feature type="domain" description="Ribosomal protein L9" evidence="8">
    <location>
        <begin position="1"/>
        <end position="46"/>
    </location>
</feature>
<evidence type="ECO:0000256" key="1">
    <source>
        <dbReference type="ARBA" id="ARBA00010605"/>
    </source>
</evidence>
<keyword evidence="5 7" id="KW-0687">Ribonucleoprotein</keyword>
<dbReference type="Gene3D" id="3.10.430.100">
    <property type="entry name" value="Ribosomal protein L9, C-terminal domain"/>
    <property type="match status" value="1"/>
</dbReference>
<dbReference type="GO" id="GO:0019843">
    <property type="term" value="F:rRNA binding"/>
    <property type="evidence" value="ECO:0007669"/>
    <property type="project" value="UniProtKB-UniRule"/>
</dbReference>
<dbReference type="InterPro" id="IPR000244">
    <property type="entry name" value="Ribosomal_bL9"/>
</dbReference>
<evidence type="ECO:0000256" key="6">
    <source>
        <dbReference type="ARBA" id="ARBA00035292"/>
    </source>
</evidence>
<dbReference type="InterPro" id="IPR020069">
    <property type="entry name" value="Ribosomal_bL9_C"/>
</dbReference>
<dbReference type="EMBL" id="CDOK01000148">
    <property type="protein sequence ID" value="CEN51472.1"/>
    <property type="molecule type" value="Genomic_DNA"/>
</dbReference>
<evidence type="ECO:0000256" key="7">
    <source>
        <dbReference type="HAMAP-Rule" id="MF_00503"/>
    </source>
</evidence>
<comment type="function">
    <text evidence="7">Binds to the 23S rRNA.</text>
</comment>
<dbReference type="GO" id="GO:0005840">
    <property type="term" value="C:ribosome"/>
    <property type="evidence" value="ECO:0007669"/>
    <property type="project" value="UniProtKB-KW"/>
</dbReference>
<evidence type="ECO:0000313" key="10">
    <source>
        <dbReference type="EMBL" id="CEN51472.1"/>
    </source>
</evidence>
<gene>
    <name evidence="7 10" type="primary">rplI</name>
    <name evidence="10" type="ORF">CCAN11_2310033</name>
</gene>
<dbReference type="SUPFAM" id="SSF55653">
    <property type="entry name" value="Ribosomal protein L9 C-domain"/>
    <property type="match status" value="1"/>
</dbReference>
<dbReference type="PANTHER" id="PTHR21368">
    <property type="entry name" value="50S RIBOSOMAL PROTEIN L9"/>
    <property type="match status" value="1"/>
</dbReference>
<proteinExistence type="inferred from homology"/>
<evidence type="ECO:0000256" key="3">
    <source>
        <dbReference type="ARBA" id="ARBA00022884"/>
    </source>
</evidence>
<dbReference type="Proteomes" id="UP000039370">
    <property type="component" value="Unassembled WGS sequence"/>
</dbReference>
<dbReference type="InterPro" id="IPR020594">
    <property type="entry name" value="Ribosomal_bL9_bac/chp"/>
</dbReference>
<dbReference type="OMA" id="FAIRWTK"/>
<protein>
    <recommendedName>
        <fullName evidence="6 7">Large ribosomal subunit protein bL9</fullName>
    </recommendedName>
</protein>
<dbReference type="Pfam" id="PF03948">
    <property type="entry name" value="Ribosomal_L9_C"/>
    <property type="match status" value="1"/>
</dbReference>
<feature type="domain" description="Large ribosomal subunit protein bL9 C-terminal" evidence="9">
    <location>
        <begin position="64"/>
        <end position="147"/>
    </location>
</feature>
<dbReference type="NCBIfam" id="TIGR00158">
    <property type="entry name" value="L9"/>
    <property type="match status" value="1"/>
</dbReference>
<dbReference type="InterPro" id="IPR009027">
    <property type="entry name" value="Ribosomal_bL9/RNase_H1_N"/>
</dbReference>
<evidence type="ECO:0000256" key="4">
    <source>
        <dbReference type="ARBA" id="ARBA00022980"/>
    </source>
</evidence>
<name>A0A0B7IN80_9FLAO</name>
<dbReference type="InterPro" id="IPR020070">
    <property type="entry name" value="Ribosomal_bL9_N"/>
</dbReference>
<dbReference type="InterPro" id="IPR036935">
    <property type="entry name" value="Ribosomal_bL9_N_sf"/>
</dbReference>
<keyword evidence="4 7" id="KW-0689">Ribosomal protein</keyword>
<dbReference type="AlphaFoldDB" id="A0A0B7IN80"/>
<evidence type="ECO:0000256" key="5">
    <source>
        <dbReference type="ARBA" id="ARBA00023274"/>
    </source>
</evidence>
<dbReference type="RefSeq" id="WP_013997879.1">
    <property type="nucleotide sequence ID" value="NZ_BOQJ01000024.1"/>
</dbReference>
<keyword evidence="3 7" id="KW-0694">RNA-binding</keyword>
<evidence type="ECO:0000259" key="8">
    <source>
        <dbReference type="Pfam" id="PF01281"/>
    </source>
</evidence>
<keyword evidence="2 7" id="KW-0699">rRNA-binding</keyword>
<evidence type="ECO:0000259" key="9">
    <source>
        <dbReference type="Pfam" id="PF03948"/>
    </source>
</evidence>
<dbReference type="HAMAP" id="MF_00503">
    <property type="entry name" value="Ribosomal_bL9"/>
    <property type="match status" value="1"/>
</dbReference>
<dbReference type="GO" id="GO:0006412">
    <property type="term" value="P:translation"/>
    <property type="evidence" value="ECO:0007669"/>
    <property type="project" value="UniProtKB-UniRule"/>
</dbReference>
<dbReference type="Pfam" id="PF01281">
    <property type="entry name" value="Ribosomal_L9_N"/>
    <property type="match status" value="1"/>
</dbReference>
<dbReference type="GO" id="GO:0003735">
    <property type="term" value="F:structural constituent of ribosome"/>
    <property type="evidence" value="ECO:0007669"/>
    <property type="project" value="InterPro"/>
</dbReference>
<evidence type="ECO:0000313" key="11">
    <source>
        <dbReference type="Proteomes" id="UP000039370"/>
    </source>
</evidence>
<accession>A0A0B7IN80</accession>
<organism evidence="10 11">
    <name type="scientific">Capnocytophaga canimorsus</name>
    <dbReference type="NCBI Taxonomy" id="28188"/>
    <lineage>
        <taxon>Bacteria</taxon>
        <taxon>Pseudomonadati</taxon>
        <taxon>Bacteroidota</taxon>
        <taxon>Flavobacteriia</taxon>
        <taxon>Flavobacteriales</taxon>
        <taxon>Flavobacteriaceae</taxon>
        <taxon>Capnocytophaga</taxon>
    </lineage>
</organism>